<protein>
    <submittedName>
        <fullName evidence="2">Uncharacterized protein</fullName>
    </submittedName>
</protein>
<accession>A0AAV4ZQA3</accession>
<keyword evidence="3" id="KW-1185">Reference proteome</keyword>
<keyword evidence="1" id="KW-0732">Signal</keyword>
<feature type="chain" id="PRO_5043472885" evidence="1">
    <location>
        <begin position="23"/>
        <end position="151"/>
    </location>
</feature>
<dbReference type="AlphaFoldDB" id="A0AAV4ZQA3"/>
<evidence type="ECO:0000256" key="1">
    <source>
        <dbReference type="SAM" id="SignalP"/>
    </source>
</evidence>
<sequence length="151" mass="16386">MRDRLLCATLLALCMHPGNAGAASDGFGSIPDLRAKGMKVLSDAEVLREFPGSTFEVAVEDRGVVLVEHFALNGQRRIAPVPGSPVRARMEGWRVEGGRLCAPATGSPVECGAPIGRMGETFYRLSADRVLQVMRRMPVERPLGRTDQGRR</sequence>
<feature type="signal peptide" evidence="1">
    <location>
        <begin position="1"/>
        <end position="22"/>
    </location>
</feature>
<name>A0AAV4ZQA3_9HYPH</name>
<dbReference type="RefSeq" id="WP_238230882.1">
    <property type="nucleotide sequence ID" value="NZ_BPQO01000020.1"/>
</dbReference>
<dbReference type="EMBL" id="BPQO01000020">
    <property type="protein sequence ID" value="GJD90710.1"/>
    <property type="molecule type" value="Genomic_DNA"/>
</dbReference>
<evidence type="ECO:0000313" key="3">
    <source>
        <dbReference type="Proteomes" id="UP001055247"/>
    </source>
</evidence>
<reference evidence="2" key="2">
    <citation type="submission" date="2021-08" db="EMBL/GenBank/DDBJ databases">
        <authorList>
            <person name="Tani A."/>
            <person name="Ola A."/>
            <person name="Ogura Y."/>
            <person name="Katsura K."/>
            <person name="Hayashi T."/>
        </authorList>
    </citation>
    <scope>NUCLEOTIDE SEQUENCE</scope>
    <source>
        <strain evidence="2">DSM 16372</strain>
    </source>
</reference>
<reference evidence="2" key="1">
    <citation type="journal article" date="2016" name="Front. Microbiol.">
        <title>Genome Sequence of the Piezophilic, Mesophilic Sulfate-Reducing Bacterium Desulfovibrio indicus J2T.</title>
        <authorList>
            <person name="Cao J."/>
            <person name="Maignien L."/>
            <person name="Shao Z."/>
            <person name="Alain K."/>
            <person name="Jebbar M."/>
        </authorList>
    </citation>
    <scope>NUCLEOTIDE SEQUENCE</scope>
    <source>
        <strain evidence="2">DSM 16372</strain>
    </source>
</reference>
<comment type="caution">
    <text evidence="2">The sequence shown here is derived from an EMBL/GenBank/DDBJ whole genome shotgun (WGS) entry which is preliminary data.</text>
</comment>
<gene>
    <name evidence="2" type="ORF">BHAOGJBA_4252</name>
</gene>
<evidence type="ECO:0000313" key="2">
    <source>
        <dbReference type="EMBL" id="GJD90710.1"/>
    </source>
</evidence>
<dbReference type="Proteomes" id="UP001055247">
    <property type="component" value="Unassembled WGS sequence"/>
</dbReference>
<organism evidence="2 3">
    <name type="scientific">Methylobacterium hispanicum</name>
    <dbReference type="NCBI Taxonomy" id="270350"/>
    <lineage>
        <taxon>Bacteria</taxon>
        <taxon>Pseudomonadati</taxon>
        <taxon>Pseudomonadota</taxon>
        <taxon>Alphaproteobacteria</taxon>
        <taxon>Hyphomicrobiales</taxon>
        <taxon>Methylobacteriaceae</taxon>
        <taxon>Methylobacterium</taxon>
    </lineage>
</organism>
<proteinExistence type="predicted"/>